<keyword evidence="2" id="KW-1185">Reference proteome</keyword>
<evidence type="ECO:0000313" key="1">
    <source>
        <dbReference type="EMBL" id="ACV61890.1"/>
    </source>
</evidence>
<dbReference type="HOGENOM" id="CLU_215779_0_0_9"/>
<sequence>MVQIDTNGLNVADLNNEEFQMLLDAEKKINQNNKDEVYLLAVRR</sequence>
<dbReference type="EMBL" id="CP001720">
    <property type="protein sequence ID" value="ACV61890.1"/>
    <property type="molecule type" value="Genomic_DNA"/>
</dbReference>
<evidence type="ECO:0000313" key="2">
    <source>
        <dbReference type="Proteomes" id="UP000002217"/>
    </source>
</evidence>
<proteinExistence type="predicted"/>
<accession>C8W3C3</accession>
<dbReference type="KEGG" id="dae:Dtox_1004"/>
<dbReference type="Proteomes" id="UP000002217">
    <property type="component" value="Chromosome"/>
</dbReference>
<protein>
    <submittedName>
        <fullName evidence="1">Uncharacterized protein</fullName>
    </submittedName>
</protein>
<organism evidence="1 2">
    <name type="scientific">Desulfofarcimen acetoxidans (strain ATCC 49208 / DSM 771 / KCTC 5769 / VKM B-1644 / 5575)</name>
    <name type="common">Desulfotomaculum acetoxidans</name>
    <dbReference type="NCBI Taxonomy" id="485916"/>
    <lineage>
        <taxon>Bacteria</taxon>
        <taxon>Bacillati</taxon>
        <taxon>Bacillota</taxon>
        <taxon>Clostridia</taxon>
        <taxon>Eubacteriales</taxon>
        <taxon>Peptococcaceae</taxon>
        <taxon>Desulfofarcimen</taxon>
    </lineage>
</organism>
<dbReference type="AlphaFoldDB" id="C8W3C3"/>
<reference evidence="1 2" key="1">
    <citation type="journal article" date="2009" name="Stand. Genomic Sci.">
        <title>Complete genome sequence of Desulfotomaculum acetoxidans type strain (5575).</title>
        <authorList>
            <person name="Spring S."/>
            <person name="Lapidus A."/>
            <person name="Schroder M."/>
            <person name="Gleim D."/>
            <person name="Sims D."/>
            <person name="Meincke L."/>
            <person name="Glavina Del Rio T."/>
            <person name="Tice H."/>
            <person name="Copeland A."/>
            <person name="Cheng J.F."/>
            <person name="Lucas S."/>
            <person name="Chen F."/>
            <person name="Nolan M."/>
            <person name="Bruce D."/>
            <person name="Goodwin L."/>
            <person name="Pitluck S."/>
            <person name="Ivanova N."/>
            <person name="Mavromatis K."/>
            <person name="Mikhailova N."/>
            <person name="Pati A."/>
            <person name="Chen A."/>
            <person name="Palaniappan K."/>
            <person name="Land M."/>
            <person name="Hauser L."/>
            <person name="Chang Y.J."/>
            <person name="Jeffries C.D."/>
            <person name="Chain P."/>
            <person name="Saunders E."/>
            <person name="Brettin T."/>
            <person name="Detter J.C."/>
            <person name="Goker M."/>
            <person name="Bristow J."/>
            <person name="Eisen J.A."/>
            <person name="Markowitz V."/>
            <person name="Hugenholtz P."/>
            <person name="Kyrpides N.C."/>
            <person name="Klenk H.P."/>
            <person name="Han C."/>
        </authorList>
    </citation>
    <scope>NUCLEOTIDE SEQUENCE [LARGE SCALE GENOMIC DNA]</scope>
    <source>
        <strain evidence="2">ATCC 49208 / DSM 771 / VKM B-1644</strain>
    </source>
</reference>
<dbReference type="RefSeq" id="WP_015756605.1">
    <property type="nucleotide sequence ID" value="NC_013216.1"/>
</dbReference>
<gene>
    <name evidence="1" type="ordered locus">Dtox_1004</name>
</gene>
<name>C8W3C3_DESAS</name>